<sequence length="59" mass="6984">MLVAGFMLEYYQTGICRGIELTGIFSGRLGWCIYWKIVRNLFFLSMERSERTIEIRMLA</sequence>
<proteinExistence type="predicted"/>
<keyword evidence="2" id="KW-1185">Reference proteome</keyword>
<evidence type="ECO:0000313" key="2">
    <source>
        <dbReference type="Proteomes" id="UP000822688"/>
    </source>
</evidence>
<name>A0A8T0GFY8_CERPU</name>
<accession>A0A8T0GFY8</accession>
<comment type="caution">
    <text evidence="1">The sequence shown here is derived from an EMBL/GenBank/DDBJ whole genome shotgun (WGS) entry which is preliminary data.</text>
</comment>
<dbReference type="Proteomes" id="UP000822688">
    <property type="component" value="Chromosome 10"/>
</dbReference>
<protein>
    <submittedName>
        <fullName evidence="1">Uncharacterized protein</fullName>
    </submittedName>
</protein>
<reference evidence="1" key="1">
    <citation type="submission" date="2020-06" db="EMBL/GenBank/DDBJ databases">
        <title>WGS assembly of Ceratodon purpureus strain R40.</title>
        <authorList>
            <person name="Carey S.B."/>
            <person name="Jenkins J."/>
            <person name="Shu S."/>
            <person name="Lovell J.T."/>
            <person name="Sreedasyam A."/>
            <person name="Maumus F."/>
            <person name="Tiley G.P."/>
            <person name="Fernandez-Pozo N."/>
            <person name="Barry K."/>
            <person name="Chen C."/>
            <person name="Wang M."/>
            <person name="Lipzen A."/>
            <person name="Daum C."/>
            <person name="Saski C.A."/>
            <person name="Payton A.C."/>
            <person name="Mcbreen J.C."/>
            <person name="Conrad R.E."/>
            <person name="Kollar L.M."/>
            <person name="Olsson S."/>
            <person name="Huttunen S."/>
            <person name="Landis J.B."/>
            <person name="Wickett N.J."/>
            <person name="Johnson M.G."/>
            <person name="Rensing S.A."/>
            <person name="Grimwood J."/>
            <person name="Schmutz J."/>
            <person name="Mcdaniel S.F."/>
        </authorList>
    </citation>
    <scope>NUCLEOTIDE SEQUENCE</scope>
    <source>
        <strain evidence="1">R40</strain>
    </source>
</reference>
<organism evidence="1 2">
    <name type="scientific">Ceratodon purpureus</name>
    <name type="common">Fire moss</name>
    <name type="synonym">Dicranum purpureum</name>
    <dbReference type="NCBI Taxonomy" id="3225"/>
    <lineage>
        <taxon>Eukaryota</taxon>
        <taxon>Viridiplantae</taxon>
        <taxon>Streptophyta</taxon>
        <taxon>Embryophyta</taxon>
        <taxon>Bryophyta</taxon>
        <taxon>Bryophytina</taxon>
        <taxon>Bryopsida</taxon>
        <taxon>Dicranidae</taxon>
        <taxon>Pseudoditrichales</taxon>
        <taxon>Ditrichaceae</taxon>
        <taxon>Ceratodon</taxon>
    </lineage>
</organism>
<dbReference type="EMBL" id="CM026431">
    <property type="protein sequence ID" value="KAG0558346.1"/>
    <property type="molecule type" value="Genomic_DNA"/>
</dbReference>
<evidence type="ECO:0000313" key="1">
    <source>
        <dbReference type="EMBL" id="KAG0558346.1"/>
    </source>
</evidence>
<dbReference type="AlphaFoldDB" id="A0A8T0GFY8"/>
<gene>
    <name evidence="1" type="ORF">KC19_10G021200</name>
</gene>